<evidence type="ECO:0000256" key="8">
    <source>
        <dbReference type="ARBA" id="ARBA00023049"/>
    </source>
</evidence>
<evidence type="ECO:0000256" key="3">
    <source>
        <dbReference type="ARBA" id="ARBA00022692"/>
    </source>
</evidence>
<dbReference type="EMBL" id="MWPH01000001">
    <property type="protein sequence ID" value="OVE85404.1"/>
    <property type="molecule type" value="Genomic_DNA"/>
</dbReference>
<feature type="transmembrane region" description="Helical" evidence="11">
    <location>
        <begin position="182"/>
        <end position="208"/>
    </location>
</feature>
<keyword evidence="5 10" id="KW-0378">Hydrolase</keyword>
<feature type="transmembrane region" description="Helical" evidence="11">
    <location>
        <begin position="150"/>
        <end position="170"/>
    </location>
</feature>
<name>A0A202EAZ1_9EURY</name>
<dbReference type="AlphaFoldDB" id="A0A202EAZ1"/>
<sequence length="291" mass="31250">MNQPTDTRLLGRMLCALVLTLVGYGVLLWVVFTLAPTGLAVVICAVLALVLIGCVTQADYVAYWATNAVAIDREQYPPLYDTTDRLARQADILRPPVAVIPADEPNALSAGTGSRTVLCVTTGLLKTLEEDELEAVLAHELAHLKNSDSAVMTIAGFPTTIAITAITLSTRALTPTTMFLGLPFWIAMYVLFIGVPVYLATLPGTLVLSRYREYAADRGAVAITGKPFALASALATLHSTPTPPDTDLRRVAGFNAFCIVPSRSLLPTGATHPPTHKRIRRLRQLQTDAAE</sequence>
<reference evidence="13 14" key="1">
    <citation type="submission" date="2017-02" db="EMBL/GenBank/DDBJ databases">
        <title>Natronthermophilus aegyptiacus gen. nov.,sp. nov., an aerobic, extremely halophilic alkalithermophilic archaeon isolated from the athalassohaline Wadi An Natrun, Egypt.</title>
        <authorList>
            <person name="Zhao B."/>
        </authorList>
    </citation>
    <scope>NUCLEOTIDE SEQUENCE [LARGE SCALE GENOMIC DNA]</scope>
    <source>
        <strain evidence="13 14">CGMCC 1.3597</strain>
    </source>
</reference>
<evidence type="ECO:0000256" key="7">
    <source>
        <dbReference type="ARBA" id="ARBA00022989"/>
    </source>
</evidence>
<comment type="cofactor">
    <cofactor evidence="10">
        <name>Zn(2+)</name>
        <dbReference type="ChEBI" id="CHEBI:29105"/>
    </cofactor>
    <text evidence="10">Binds 1 zinc ion per subunit.</text>
</comment>
<protein>
    <submittedName>
        <fullName evidence="13">Peptidase M48</fullName>
    </submittedName>
</protein>
<dbReference type="RefSeq" id="WP_054863745.1">
    <property type="nucleotide sequence ID" value="NZ_MWPH01000001.1"/>
</dbReference>
<dbReference type="Pfam" id="PF01435">
    <property type="entry name" value="Peptidase_M48"/>
    <property type="match status" value="1"/>
</dbReference>
<dbReference type="GO" id="GO:0046872">
    <property type="term" value="F:metal ion binding"/>
    <property type="evidence" value="ECO:0007669"/>
    <property type="project" value="UniProtKB-KW"/>
</dbReference>
<dbReference type="OrthoDB" id="28389at2157"/>
<evidence type="ECO:0000256" key="2">
    <source>
        <dbReference type="ARBA" id="ARBA00022670"/>
    </source>
</evidence>
<keyword evidence="3 11" id="KW-0812">Transmembrane</keyword>
<evidence type="ECO:0000256" key="10">
    <source>
        <dbReference type="RuleBase" id="RU003983"/>
    </source>
</evidence>
<evidence type="ECO:0000256" key="4">
    <source>
        <dbReference type="ARBA" id="ARBA00022723"/>
    </source>
</evidence>
<dbReference type="GO" id="GO:0006508">
    <property type="term" value="P:proteolysis"/>
    <property type="evidence" value="ECO:0007669"/>
    <property type="project" value="UniProtKB-KW"/>
</dbReference>
<feature type="transmembrane region" description="Helical" evidence="11">
    <location>
        <begin position="38"/>
        <end position="56"/>
    </location>
</feature>
<evidence type="ECO:0000256" key="1">
    <source>
        <dbReference type="ARBA" id="ARBA00022475"/>
    </source>
</evidence>
<evidence type="ECO:0000313" key="14">
    <source>
        <dbReference type="Proteomes" id="UP000196084"/>
    </source>
</evidence>
<keyword evidence="1" id="KW-1003">Cell membrane</keyword>
<evidence type="ECO:0000256" key="5">
    <source>
        <dbReference type="ARBA" id="ARBA00022801"/>
    </source>
</evidence>
<comment type="similarity">
    <text evidence="10">Belongs to the peptidase M48 family.</text>
</comment>
<keyword evidence="7 11" id="KW-1133">Transmembrane helix</keyword>
<dbReference type="PANTHER" id="PTHR43221">
    <property type="entry name" value="PROTEASE HTPX"/>
    <property type="match status" value="1"/>
</dbReference>
<evidence type="ECO:0000259" key="12">
    <source>
        <dbReference type="Pfam" id="PF01435"/>
    </source>
</evidence>
<evidence type="ECO:0000256" key="6">
    <source>
        <dbReference type="ARBA" id="ARBA00022833"/>
    </source>
</evidence>
<feature type="domain" description="Peptidase M48" evidence="12">
    <location>
        <begin position="81"/>
        <end position="285"/>
    </location>
</feature>
<keyword evidence="9 11" id="KW-0472">Membrane</keyword>
<keyword evidence="6 10" id="KW-0862">Zinc</keyword>
<keyword evidence="14" id="KW-1185">Reference proteome</keyword>
<dbReference type="CDD" id="cd07327">
    <property type="entry name" value="M48B_HtpX_like"/>
    <property type="match status" value="1"/>
</dbReference>
<dbReference type="InterPro" id="IPR001915">
    <property type="entry name" value="Peptidase_M48"/>
</dbReference>
<evidence type="ECO:0000256" key="11">
    <source>
        <dbReference type="SAM" id="Phobius"/>
    </source>
</evidence>
<gene>
    <name evidence="13" type="ORF">B2G88_00810</name>
</gene>
<dbReference type="Gene3D" id="3.30.2010.10">
    <property type="entry name" value="Metalloproteases ('zincins'), catalytic domain"/>
    <property type="match status" value="1"/>
</dbReference>
<keyword evidence="4" id="KW-0479">Metal-binding</keyword>
<dbReference type="GO" id="GO:0004222">
    <property type="term" value="F:metalloendopeptidase activity"/>
    <property type="evidence" value="ECO:0007669"/>
    <property type="project" value="InterPro"/>
</dbReference>
<proteinExistence type="inferred from homology"/>
<accession>A0A202EAZ1</accession>
<dbReference type="InterPro" id="IPR050083">
    <property type="entry name" value="HtpX_protease"/>
</dbReference>
<comment type="caution">
    <text evidence="13">The sequence shown here is derived from an EMBL/GenBank/DDBJ whole genome shotgun (WGS) entry which is preliminary data.</text>
</comment>
<keyword evidence="2 10" id="KW-0645">Protease</keyword>
<evidence type="ECO:0000256" key="9">
    <source>
        <dbReference type="ARBA" id="ARBA00023136"/>
    </source>
</evidence>
<organism evidence="13 14">
    <name type="scientific">Natronolimnobius baerhuensis</name>
    <dbReference type="NCBI Taxonomy" id="253108"/>
    <lineage>
        <taxon>Archaea</taxon>
        <taxon>Methanobacteriati</taxon>
        <taxon>Methanobacteriota</taxon>
        <taxon>Stenosarchaea group</taxon>
        <taxon>Halobacteria</taxon>
        <taxon>Halobacteriales</taxon>
        <taxon>Natrialbaceae</taxon>
        <taxon>Natronolimnobius</taxon>
    </lineage>
</organism>
<keyword evidence="8 10" id="KW-0482">Metalloprotease</keyword>
<dbReference type="PANTHER" id="PTHR43221:SF2">
    <property type="entry name" value="PROTEASE HTPX HOMOLOG"/>
    <property type="match status" value="1"/>
</dbReference>
<feature type="transmembrane region" description="Helical" evidence="11">
    <location>
        <begin position="12"/>
        <end position="32"/>
    </location>
</feature>
<dbReference type="Proteomes" id="UP000196084">
    <property type="component" value="Unassembled WGS sequence"/>
</dbReference>
<evidence type="ECO:0000313" key="13">
    <source>
        <dbReference type="EMBL" id="OVE85404.1"/>
    </source>
</evidence>